<reference evidence="2" key="1">
    <citation type="submission" date="2023-01" db="EMBL/GenBank/DDBJ databases">
        <title>Metagenome sequencing of chrysophaentin producing Chrysophaeum taylorii.</title>
        <authorList>
            <person name="Davison J."/>
            <person name="Bewley C."/>
        </authorList>
    </citation>
    <scope>NUCLEOTIDE SEQUENCE</scope>
    <source>
        <strain evidence="2">NIES-1699</strain>
    </source>
</reference>
<proteinExistence type="predicted"/>
<evidence type="ECO:0000313" key="2">
    <source>
        <dbReference type="EMBL" id="KAJ8612813.1"/>
    </source>
</evidence>
<dbReference type="AlphaFoldDB" id="A0AAD7XR99"/>
<evidence type="ECO:0000256" key="1">
    <source>
        <dbReference type="SAM" id="SignalP"/>
    </source>
</evidence>
<comment type="caution">
    <text evidence="2">The sequence shown here is derived from an EMBL/GenBank/DDBJ whole genome shotgun (WGS) entry which is preliminary data.</text>
</comment>
<keyword evidence="3" id="KW-1185">Reference proteome</keyword>
<sequence>MFLLALPVVVSIGLTAVPRRALLPALGIAVGGPAKAVQLSNAEVADIVTADVVERQFLATADFTRSLFDESATFTDEIDTYSLPEFVRGTKKLFDGSRSRVELTSPVVVDDEQASFRFQETLCFNLPILKPIVSLSGKVVLTRDPATGLFTKYREYWDQSPTEVVLSARL</sequence>
<evidence type="ECO:0000313" key="3">
    <source>
        <dbReference type="Proteomes" id="UP001230188"/>
    </source>
</evidence>
<name>A0AAD7XR99_9STRA</name>
<dbReference type="Proteomes" id="UP001230188">
    <property type="component" value="Unassembled WGS sequence"/>
</dbReference>
<dbReference type="PANTHER" id="PTHR34123">
    <property type="entry name" value="OS04G0578200 PROTEIN"/>
    <property type="match status" value="1"/>
</dbReference>
<keyword evidence="1" id="KW-0732">Signal</keyword>
<feature type="signal peptide" evidence="1">
    <location>
        <begin position="1"/>
        <end position="15"/>
    </location>
</feature>
<protein>
    <submittedName>
        <fullName evidence="2">Uncharacterized protein</fullName>
    </submittedName>
</protein>
<dbReference type="PANTHER" id="PTHR34123:SF1">
    <property type="entry name" value="OS04G0578200 PROTEIN"/>
    <property type="match status" value="1"/>
</dbReference>
<gene>
    <name evidence="2" type="ORF">CTAYLR_002023</name>
</gene>
<dbReference type="EMBL" id="JAQMWT010000040">
    <property type="protein sequence ID" value="KAJ8612813.1"/>
    <property type="molecule type" value="Genomic_DNA"/>
</dbReference>
<accession>A0AAD7XR99</accession>
<organism evidence="2 3">
    <name type="scientific">Chrysophaeum taylorii</name>
    <dbReference type="NCBI Taxonomy" id="2483200"/>
    <lineage>
        <taxon>Eukaryota</taxon>
        <taxon>Sar</taxon>
        <taxon>Stramenopiles</taxon>
        <taxon>Ochrophyta</taxon>
        <taxon>Pelagophyceae</taxon>
        <taxon>Pelagomonadales</taxon>
        <taxon>Pelagomonadaceae</taxon>
        <taxon>Chrysophaeum</taxon>
    </lineage>
</organism>
<feature type="chain" id="PRO_5042189653" evidence="1">
    <location>
        <begin position="16"/>
        <end position="170"/>
    </location>
</feature>